<evidence type="ECO:0000313" key="4">
    <source>
        <dbReference type="Proteomes" id="UP001498238"/>
    </source>
</evidence>
<dbReference type="InterPro" id="IPR015421">
    <property type="entry name" value="PyrdxlP-dep_Trfase_major"/>
</dbReference>
<keyword evidence="3" id="KW-0032">Aminotransferase</keyword>
<keyword evidence="4" id="KW-1185">Reference proteome</keyword>
<keyword evidence="2" id="KW-0663">Pyridoxal phosphate</keyword>
<dbReference type="EMBL" id="BAAAAF010000003">
    <property type="protein sequence ID" value="GAA0035208.1"/>
    <property type="molecule type" value="Genomic_DNA"/>
</dbReference>
<dbReference type="SUPFAM" id="SSF53383">
    <property type="entry name" value="PLP-dependent transferases"/>
    <property type="match status" value="1"/>
</dbReference>
<accession>A0ABP3C694</accession>
<dbReference type="Gene3D" id="3.90.1150.10">
    <property type="entry name" value="Aspartate Aminotransferase, domain 1"/>
    <property type="match status" value="1"/>
</dbReference>
<evidence type="ECO:0000256" key="2">
    <source>
        <dbReference type="ARBA" id="ARBA00022898"/>
    </source>
</evidence>
<dbReference type="InterPro" id="IPR015424">
    <property type="entry name" value="PyrdxlP-dep_Trfase"/>
</dbReference>
<reference evidence="3 4" key="1">
    <citation type="submission" date="2024-01" db="EMBL/GenBank/DDBJ databases">
        <title>Characterization of antibiotic resistant novel bacterial strains and their environmental applications.</title>
        <authorList>
            <person name="Manzoor S."/>
            <person name="Abbas S."/>
            <person name="Arshad M."/>
            <person name="Ahmed I."/>
        </authorList>
    </citation>
    <scope>NUCLEOTIDE SEQUENCE [LARGE SCALE GENOMIC DNA]</scope>
    <source>
        <strain evidence="3 4">NCCP-602</strain>
    </source>
</reference>
<proteinExistence type="predicted"/>
<name>A0ABP3C694_9MICO</name>
<dbReference type="InterPro" id="IPR015422">
    <property type="entry name" value="PyrdxlP-dep_Trfase_small"/>
</dbReference>
<gene>
    <name evidence="3" type="ORF">NCCP602_11690</name>
</gene>
<dbReference type="RefSeq" id="WP_339392162.1">
    <property type="nucleotide sequence ID" value="NZ_BAAAAF010000003.1"/>
</dbReference>
<dbReference type="PANTHER" id="PTHR21152:SF40">
    <property type="entry name" value="ALANINE--GLYOXYLATE AMINOTRANSFERASE"/>
    <property type="match status" value="1"/>
</dbReference>
<dbReference type="PANTHER" id="PTHR21152">
    <property type="entry name" value="AMINOTRANSFERASE CLASS V"/>
    <property type="match status" value="1"/>
</dbReference>
<protein>
    <submittedName>
        <fullName evidence="3">Aminotransferase class V-fold PLP-dependent enzyme</fullName>
    </submittedName>
</protein>
<keyword evidence="3" id="KW-0808">Transferase</keyword>
<dbReference type="Proteomes" id="UP001498238">
    <property type="component" value="Unassembled WGS sequence"/>
</dbReference>
<comment type="caution">
    <text evidence="3">The sequence shown here is derived from an EMBL/GenBank/DDBJ whole genome shotgun (WGS) entry which is preliminary data.</text>
</comment>
<evidence type="ECO:0000256" key="1">
    <source>
        <dbReference type="ARBA" id="ARBA00001933"/>
    </source>
</evidence>
<comment type="cofactor">
    <cofactor evidence="1">
        <name>pyridoxal 5'-phosphate</name>
        <dbReference type="ChEBI" id="CHEBI:597326"/>
    </cofactor>
</comment>
<dbReference type="GO" id="GO:0008483">
    <property type="term" value="F:transaminase activity"/>
    <property type="evidence" value="ECO:0007669"/>
    <property type="project" value="UniProtKB-KW"/>
</dbReference>
<dbReference type="Gene3D" id="3.40.640.10">
    <property type="entry name" value="Type I PLP-dependent aspartate aminotransferase-like (Major domain)"/>
    <property type="match status" value="1"/>
</dbReference>
<organism evidence="3 4">
    <name type="scientific">Brevibacterium metallidurans</name>
    <dbReference type="NCBI Taxonomy" id="1482676"/>
    <lineage>
        <taxon>Bacteria</taxon>
        <taxon>Bacillati</taxon>
        <taxon>Actinomycetota</taxon>
        <taxon>Actinomycetes</taxon>
        <taxon>Micrococcales</taxon>
        <taxon>Brevibacteriaceae</taxon>
        <taxon>Brevibacterium</taxon>
    </lineage>
</organism>
<sequence length="385" mass="40886">MTEPQHPTLPHDDVDPDGLLEYSVVFTDRSLNHMSARFVSVMQDINRILRTAYDAESAAIVPGGGSYAMESVARQIATGKKCLVIRNGLFSFRWSQILDAGSIASETVVLPAVPDSDDVQAAWSPAPIAEVVAAIERERPAVVFAPHVETASGMLLPDEYIRVLADAVHAVGGVFVLDCIASGAVWVSMTELGVDVLISAPQKGWSGSPCAGYVMLSANGRAAVEAGTSTSFAMDLKKWLFIADEYEAGRAPYHATMPTDALAHNAALMAETEARGFDKLETAQFELGERVRAVFAARDFPSVAASGYQAPSVVVVHTKDPQLKSGAAFKEIGVQIAAGVPLHTGEPEEFSTFRIGLFGLDKLGDIDGAVARLEAALDEVGVVTQ</sequence>
<evidence type="ECO:0000313" key="3">
    <source>
        <dbReference type="EMBL" id="GAA0035208.1"/>
    </source>
</evidence>